<name>A0A210Q4X5_MIZYE</name>
<keyword evidence="2" id="KW-0472">Membrane</keyword>
<evidence type="ECO:0000256" key="1">
    <source>
        <dbReference type="SAM" id="MobiDB-lite"/>
    </source>
</evidence>
<evidence type="ECO:0000313" key="4">
    <source>
        <dbReference type="Proteomes" id="UP000242188"/>
    </source>
</evidence>
<proteinExistence type="predicted"/>
<dbReference type="Proteomes" id="UP000242188">
    <property type="component" value="Unassembled WGS sequence"/>
</dbReference>
<gene>
    <name evidence="3" type="ORF">KP79_PYT12613</name>
</gene>
<comment type="caution">
    <text evidence="3">The sequence shown here is derived from an EMBL/GenBank/DDBJ whole genome shotgun (WGS) entry which is preliminary data.</text>
</comment>
<dbReference type="EMBL" id="NEDP02004995">
    <property type="protein sequence ID" value="OWF43796.1"/>
    <property type="molecule type" value="Genomic_DNA"/>
</dbReference>
<keyword evidence="4" id="KW-1185">Reference proteome</keyword>
<keyword evidence="2" id="KW-1133">Transmembrane helix</keyword>
<organism evidence="3 4">
    <name type="scientific">Mizuhopecten yessoensis</name>
    <name type="common">Japanese scallop</name>
    <name type="synonym">Patinopecten yessoensis</name>
    <dbReference type="NCBI Taxonomy" id="6573"/>
    <lineage>
        <taxon>Eukaryota</taxon>
        <taxon>Metazoa</taxon>
        <taxon>Spiralia</taxon>
        <taxon>Lophotrochozoa</taxon>
        <taxon>Mollusca</taxon>
        <taxon>Bivalvia</taxon>
        <taxon>Autobranchia</taxon>
        <taxon>Pteriomorphia</taxon>
        <taxon>Pectinida</taxon>
        <taxon>Pectinoidea</taxon>
        <taxon>Pectinidae</taxon>
        <taxon>Mizuhopecten</taxon>
    </lineage>
</organism>
<dbReference type="AlphaFoldDB" id="A0A210Q4X5"/>
<reference evidence="3 4" key="1">
    <citation type="journal article" date="2017" name="Nat. Ecol. Evol.">
        <title>Scallop genome provides insights into evolution of bilaterian karyotype and development.</title>
        <authorList>
            <person name="Wang S."/>
            <person name="Zhang J."/>
            <person name="Jiao W."/>
            <person name="Li J."/>
            <person name="Xun X."/>
            <person name="Sun Y."/>
            <person name="Guo X."/>
            <person name="Huan P."/>
            <person name="Dong B."/>
            <person name="Zhang L."/>
            <person name="Hu X."/>
            <person name="Sun X."/>
            <person name="Wang J."/>
            <person name="Zhao C."/>
            <person name="Wang Y."/>
            <person name="Wang D."/>
            <person name="Huang X."/>
            <person name="Wang R."/>
            <person name="Lv J."/>
            <person name="Li Y."/>
            <person name="Zhang Z."/>
            <person name="Liu B."/>
            <person name="Lu W."/>
            <person name="Hui Y."/>
            <person name="Liang J."/>
            <person name="Zhou Z."/>
            <person name="Hou R."/>
            <person name="Li X."/>
            <person name="Liu Y."/>
            <person name="Li H."/>
            <person name="Ning X."/>
            <person name="Lin Y."/>
            <person name="Zhao L."/>
            <person name="Xing Q."/>
            <person name="Dou J."/>
            <person name="Li Y."/>
            <person name="Mao J."/>
            <person name="Guo H."/>
            <person name="Dou H."/>
            <person name="Li T."/>
            <person name="Mu C."/>
            <person name="Jiang W."/>
            <person name="Fu Q."/>
            <person name="Fu X."/>
            <person name="Miao Y."/>
            <person name="Liu J."/>
            <person name="Yu Q."/>
            <person name="Li R."/>
            <person name="Liao H."/>
            <person name="Li X."/>
            <person name="Kong Y."/>
            <person name="Jiang Z."/>
            <person name="Chourrout D."/>
            <person name="Li R."/>
            <person name="Bao Z."/>
        </authorList>
    </citation>
    <scope>NUCLEOTIDE SEQUENCE [LARGE SCALE GENOMIC DNA]</scope>
    <source>
        <strain evidence="3 4">PY_sf001</strain>
    </source>
</reference>
<evidence type="ECO:0000256" key="2">
    <source>
        <dbReference type="SAM" id="Phobius"/>
    </source>
</evidence>
<feature type="region of interest" description="Disordered" evidence="1">
    <location>
        <begin position="413"/>
        <end position="437"/>
    </location>
</feature>
<accession>A0A210Q4X5</accession>
<keyword evidence="2" id="KW-0812">Transmembrane</keyword>
<protein>
    <submittedName>
        <fullName evidence="3">Uncharacterized protein</fullName>
    </submittedName>
</protein>
<sequence length="517" mass="57357">MSSSNFIPLLPDYVVGKGFKIYRTRACFVTPLKVRQGNCPPSTSGKMTAQHIWIHSLVIFEIISLAVGNQYSLSVSSSNGTWNNIHEADGACMLVSYADMVTVGKPTGDKDFGPVWLSSEIVFSEWIHLIGCFSASVHITNQANEIFKTTEKCLKFCGGNFEIADNKCICQDSYSLSQTGCLGWKCSIEDEVSCGDSKNNHGKHCVCQYVLEKIPVKQAERIGNNCVAYHSNSSSLNAHNCSDSFPSLCVDVNDGTSYSYGKKHQWTDAGHHCYDKNKQFYSPKKFGDKISKNTSELNNSIYWVAIFRINLTSTNLPSKLLTTRYCPAAVNRNNRVGRVLMPCSDHLPALCLKEQTSSTSSTPSYIHILIPSFIAGVLLIVFVSICVAVKIRRRKRATKRKAEVSLPEVRNMSLPTRSQGNDGPMRELDGGNSNNDIYNELHEERRRRPNDNDELYDHAPAGNNIYGQLHQRHGTCDESAYDSMAAIRCAEGMYGTTANRSSVTDEEYGHLAACSPK</sequence>
<feature type="transmembrane region" description="Helical" evidence="2">
    <location>
        <begin position="365"/>
        <end position="391"/>
    </location>
</feature>
<evidence type="ECO:0000313" key="3">
    <source>
        <dbReference type="EMBL" id="OWF43796.1"/>
    </source>
</evidence>